<dbReference type="InterPro" id="IPR045001">
    <property type="entry name" value="DRG"/>
</dbReference>
<gene>
    <name evidence="2" type="ORF">GX950_00650</name>
</gene>
<dbReference type="Proteomes" id="UP000526302">
    <property type="component" value="Unassembled WGS sequence"/>
</dbReference>
<dbReference type="SUPFAM" id="SSF52540">
    <property type="entry name" value="P-loop containing nucleoside triphosphate hydrolases"/>
    <property type="match status" value="1"/>
</dbReference>
<dbReference type="InterPro" id="IPR012675">
    <property type="entry name" value="Beta-grasp_dom_sf"/>
</dbReference>
<feature type="domain" description="TGS" evidence="1">
    <location>
        <begin position="286"/>
        <end position="360"/>
    </location>
</feature>
<dbReference type="Gene3D" id="3.40.50.300">
    <property type="entry name" value="P-loop containing nucleotide triphosphate hydrolases"/>
    <property type="match status" value="1"/>
</dbReference>
<dbReference type="PANTHER" id="PTHR43127">
    <property type="entry name" value="DEVELOPMENTALLY-REGULATED GTP-BINDING PROTEIN 2"/>
    <property type="match status" value="1"/>
</dbReference>
<evidence type="ECO:0000313" key="2">
    <source>
        <dbReference type="EMBL" id="NMA44310.1"/>
    </source>
</evidence>
<comment type="caution">
    <text evidence="2">The sequence shown here is derived from an EMBL/GenBank/DDBJ whole genome shotgun (WGS) entry which is preliminary data.</text>
</comment>
<dbReference type="InterPro" id="IPR004095">
    <property type="entry name" value="TGS"/>
</dbReference>
<reference evidence="2 3" key="1">
    <citation type="journal article" date="2020" name="Biotechnol. Biofuels">
        <title>New insights from the biogas microbiome by comprehensive genome-resolved metagenomics of nearly 1600 species originating from multiple anaerobic digesters.</title>
        <authorList>
            <person name="Campanaro S."/>
            <person name="Treu L."/>
            <person name="Rodriguez-R L.M."/>
            <person name="Kovalovszki A."/>
            <person name="Ziels R.M."/>
            <person name="Maus I."/>
            <person name="Zhu X."/>
            <person name="Kougias P.G."/>
            <person name="Basile A."/>
            <person name="Luo G."/>
            <person name="Schluter A."/>
            <person name="Konstantinidis K.T."/>
            <person name="Angelidaki I."/>
        </authorList>
    </citation>
    <scope>NUCLEOTIDE SEQUENCE [LARGE SCALE GENOMIC DNA]</scope>
    <source>
        <strain evidence="2">AS22ysBPME_79</strain>
    </source>
</reference>
<dbReference type="Gene3D" id="3.10.20.30">
    <property type="match status" value="1"/>
</dbReference>
<dbReference type="SUPFAM" id="SSF81271">
    <property type="entry name" value="TGS-like"/>
    <property type="match status" value="1"/>
</dbReference>
<sequence length="360" mass="39644">MATNVSIEYANAEKKYHDAKTPEDKLTALLEMRSTVPSHKGCEAMRREISKKIAELKSTIERQKNAVAKKGSSSASMYVKKEGVGQVVLIGGPNVGKSFILNKLVGKDIAQVTPYPFATTEPVPAMMDYDGASVQLVELPAIIEGSSEGKAQGKEIIGMVRNADAVVIVASSKEEGKVIVDELAKSNVYLNKTKPPIDVKSSSFPGIQISGKEYLKFGVEQLEQYLKNTGYSNSNVIITGTINSLSEVAQALNERIVYKKAIAINSWEYSEHKAVDWKCQIFLLLDAILVYTKKPNQTLEQTEPLSLPKGSTVFDVAKHLHKDFASKLKFARVWGSTKFDGQRVGPEYELKNKDIIEINI</sequence>
<dbReference type="InterPro" id="IPR006073">
    <property type="entry name" value="GTP-bd"/>
</dbReference>
<dbReference type="InterPro" id="IPR027417">
    <property type="entry name" value="P-loop_NTPase"/>
</dbReference>
<proteinExistence type="predicted"/>
<dbReference type="Pfam" id="PF02824">
    <property type="entry name" value="TGS"/>
    <property type="match status" value="1"/>
</dbReference>
<dbReference type="Pfam" id="PF01926">
    <property type="entry name" value="MMR_HSR1"/>
    <property type="match status" value="1"/>
</dbReference>
<name>A0A7K4BYH5_9ARCH</name>
<evidence type="ECO:0000259" key="1">
    <source>
        <dbReference type="PROSITE" id="PS51880"/>
    </source>
</evidence>
<dbReference type="EMBL" id="JAAZKV010000006">
    <property type="protein sequence ID" value="NMA44310.1"/>
    <property type="molecule type" value="Genomic_DNA"/>
</dbReference>
<organism evidence="2 3">
    <name type="scientific">Candidatus Iainarchaeum sp</name>
    <dbReference type="NCBI Taxonomy" id="3101447"/>
    <lineage>
        <taxon>Archaea</taxon>
        <taxon>Candidatus Iainarchaeota</taxon>
        <taxon>Candidatus Iainarchaeia</taxon>
        <taxon>Candidatus Iainarchaeales</taxon>
        <taxon>Candidatus Iainarchaeaceae</taxon>
        <taxon>Candidatus Iainarchaeum</taxon>
    </lineage>
</organism>
<dbReference type="PRINTS" id="PR00326">
    <property type="entry name" value="GTP1OBG"/>
</dbReference>
<evidence type="ECO:0000313" key="3">
    <source>
        <dbReference type="Proteomes" id="UP000526302"/>
    </source>
</evidence>
<dbReference type="AlphaFoldDB" id="A0A7K4BYH5"/>
<dbReference type="PROSITE" id="PS51880">
    <property type="entry name" value="TGS"/>
    <property type="match status" value="1"/>
</dbReference>
<dbReference type="GO" id="GO:0005525">
    <property type="term" value="F:GTP binding"/>
    <property type="evidence" value="ECO:0007669"/>
    <property type="project" value="InterPro"/>
</dbReference>
<dbReference type="InterPro" id="IPR012676">
    <property type="entry name" value="TGS-like"/>
</dbReference>
<protein>
    <submittedName>
        <fullName evidence="2">TGS domain-containing protein</fullName>
    </submittedName>
</protein>
<accession>A0A7K4BYH5</accession>
<dbReference type="GO" id="GO:0003924">
    <property type="term" value="F:GTPase activity"/>
    <property type="evidence" value="ECO:0007669"/>
    <property type="project" value="InterPro"/>
</dbReference>